<gene>
    <name evidence="7" type="ORF">MUN78_13670</name>
</gene>
<proteinExistence type="predicted"/>
<feature type="transmembrane region" description="Helical" evidence="5">
    <location>
        <begin position="85"/>
        <end position="104"/>
    </location>
</feature>
<feature type="transmembrane region" description="Helical" evidence="5">
    <location>
        <begin position="404"/>
        <end position="425"/>
    </location>
</feature>
<accession>A0ABY4FJ47</accession>
<organism evidence="7 8">
    <name type="scientific">Leucobacter allii</name>
    <dbReference type="NCBI Taxonomy" id="2932247"/>
    <lineage>
        <taxon>Bacteria</taxon>
        <taxon>Bacillati</taxon>
        <taxon>Actinomycetota</taxon>
        <taxon>Actinomycetes</taxon>
        <taxon>Micrococcales</taxon>
        <taxon>Microbacteriaceae</taxon>
        <taxon>Leucobacter</taxon>
    </lineage>
</organism>
<evidence type="ECO:0000256" key="1">
    <source>
        <dbReference type="ARBA" id="ARBA00004651"/>
    </source>
</evidence>
<comment type="subcellular location">
    <subcellularLocation>
        <location evidence="1">Cell membrane</location>
        <topology evidence="1">Multi-pass membrane protein</topology>
    </subcellularLocation>
</comment>
<dbReference type="PANTHER" id="PTHR23508:SF10">
    <property type="entry name" value="CARBOXYLIC ACID TRANSPORTER PROTEIN HOMOLOG"/>
    <property type="match status" value="1"/>
</dbReference>
<feature type="transmembrane region" description="Helical" evidence="5">
    <location>
        <begin position="339"/>
        <end position="355"/>
    </location>
</feature>
<dbReference type="Gene3D" id="1.20.1250.20">
    <property type="entry name" value="MFS general substrate transporter like domains"/>
    <property type="match status" value="1"/>
</dbReference>
<evidence type="ECO:0000313" key="8">
    <source>
        <dbReference type="Proteomes" id="UP000831786"/>
    </source>
</evidence>
<evidence type="ECO:0000256" key="2">
    <source>
        <dbReference type="ARBA" id="ARBA00022692"/>
    </source>
</evidence>
<evidence type="ECO:0000256" key="3">
    <source>
        <dbReference type="ARBA" id="ARBA00022989"/>
    </source>
</evidence>
<feature type="transmembrane region" description="Helical" evidence="5">
    <location>
        <begin position="316"/>
        <end position="333"/>
    </location>
</feature>
<protein>
    <submittedName>
        <fullName evidence="7">MFS transporter</fullName>
    </submittedName>
</protein>
<feature type="transmembrane region" description="Helical" evidence="5">
    <location>
        <begin position="174"/>
        <end position="192"/>
    </location>
</feature>
<dbReference type="RefSeq" id="WP_244727131.1">
    <property type="nucleotide sequence ID" value="NZ_CP095045.1"/>
</dbReference>
<feature type="transmembrane region" description="Helical" evidence="5">
    <location>
        <begin position="288"/>
        <end position="309"/>
    </location>
</feature>
<evidence type="ECO:0000256" key="5">
    <source>
        <dbReference type="SAM" id="Phobius"/>
    </source>
</evidence>
<keyword evidence="4 5" id="KW-0472">Membrane</keyword>
<dbReference type="PROSITE" id="PS00216">
    <property type="entry name" value="SUGAR_TRANSPORT_1"/>
    <property type="match status" value="1"/>
</dbReference>
<evidence type="ECO:0000259" key="6">
    <source>
        <dbReference type="PROSITE" id="PS50850"/>
    </source>
</evidence>
<keyword evidence="8" id="KW-1185">Reference proteome</keyword>
<feature type="transmembrane region" description="Helical" evidence="5">
    <location>
        <begin position="110"/>
        <end position="130"/>
    </location>
</feature>
<dbReference type="InterPro" id="IPR020846">
    <property type="entry name" value="MFS_dom"/>
</dbReference>
<feature type="domain" description="Major facilitator superfamily (MFS) profile" evidence="6">
    <location>
        <begin position="17"/>
        <end position="430"/>
    </location>
</feature>
<feature type="transmembrane region" description="Helical" evidence="5">
    <location>
        <begin position="376"/>
        <end position="398"/>
    </location>
</feature>
<dbReference type="Proteomes" id="UP000831786">
    <property type="component" value="Chromosome"/>
</dbReference>
<name>A0ABY4FJ47_9MICO</name>
<feature type="transmembrane region" description="Helical" evidence="5">
    <location>
        <begin position="247"/>
        <end position="268"/>
    </location>
</feature>
<evidence type="ECO:0000256" key="4">
    <source>
        <dbReference type="ARBA" id="ARBA00023136"/>
    </source>
</evidence>
<dbReference type="PANTHER" id="PTHR23508">
    <property type="entry name" value="CARBOXYLIC ACID TRANSPORTER PROTEIN HOMOLOG"/>
    <property type="match status" value="1"/>
</dbReference>
<dbReference type="InterPro" id="IPR036259">
    <property type="entry name" value="MFS_trans_sf"/>
</dbReference>
<dbReference type="EMBL" id="CP095045">
    <property type="protein sequence ID" value="UOQ56708.1"/>
    <property type="molecule type" value="Genomic_DNA"/>
</dbReference>
<keyword evidence="3 5" id="KW-1133">Transmembrane helix</keyword>
<dbReference type="InterPro" id="IPR011701">
    <property type="entry name" value="MFS"/>
</dbReference>
<dbReference type="Pfam" id="PF07690">
    <property type="entry name" value="MFS_1"/>
    <property type="match status" value="1"/>
</dbReference>
<dbReference type="InterPro" id="IPR005829">
    <property type="entry name" value="Sugar_transporter_CS"/>
</dbReference>
<dbReference type="SUPFAM" id="SSF103473">
    <property type="entry name" value="MFS general substrate transporter"/>
    <property type="match status" value="1"/>
</dbReference>
<feature type="transmembrane region" description="Helical" evidence="5">
    <location>
        <begin position="142"/>
        <end position="162"/>
    </location>
</feature>
<sequence>MSTLAPPRTRPRSTFPIFLLCWLALVSDGFDLYVYGATLPGFLGPENWGVTPPQAGLVGSFALVGMLIGSLVAGMLSDRIGRRRMLAASVACFAVFMLACALAPDFAWFAVFRFLACLGIGGLLPVAVSMANEFASPARKSIVVGAVLTGPAVGTVIASFASLTLLPSAGVRPVYAIGGVSLLLIPFLLKALPESPTFLRAHGRDAEAAELAARYGLPETSATTRAISVADTASSSRRRVAALFARGYALPTVGMWALCLISLLTIFGLTTWLPQVMRDSGYGTEASIAFLLWYSLGAIVGTVVASFVGQSTSPKLVVVVGFVAAALALGAVALGLSGAALVAAVVVAGFGGLGTQNMLNDHIAQFYPGEVRATGLGWALAVGRIGAIAGPTYGALLIGSGGSITGAALAFGIPAALGAVLAIALPARRKAALPA</sequence>
<keyword evidence="2 5" id="KW-0812">Transmembrane</keyword>
<feature type="transmembrane region" description="Helical" evidence="5">
    <location>
        <begin position="53"/>
        <end position="73"/>
    </location>
</feature>
<reference evidence="7 8" key="1">
    <citation type="submission" date="2022-04" db="EMBL/GenBank/DDBJ databases">
        <title>Leucobacter sp. isolated from rhizosphere of garlic.</title>
        <authorList>
            <person name="Won M."/>
            <person name="Lee C.-M."/>
            <person name="Woen H.-Y."/>
            <person name="Kwon S.-W."/>
        </authorList>
    </citation>
    <scope>NUCLEOTIDE SEQUENCE [LARGE SCALE GENOMIC DNA]</scope>
    <source>
        <strain evidence="7 8">H21R-40</strain>
    </source>
</reference>
<dbReference type="PROSITE" id="PS50850">
    <property type="entry name" value="MFS"/>
    <property type="match status" value="1"/>
</dbReference>
<evidence type="ECO:0000313" key="7">
    <source>
        <dbReference type="EMBL" id="UOQ56708.1"/>
    </source>
</evidence>